<accession>A0AAE0FHV9</accession>
<sequence>MGIVATYNVDNDPDYDLNYGNNCSFPWDSVTAACVEGGDSYGEDWCGDTWCYVPSYCPGATLTEFFDKYVSGDQAIYYSYDQCGSEDTFTDTFTDCADDCGTTQPSTCDEFTTMTTGEGCAADCSLDFLTDFLADIGLDCSGE</sequence>
<gene>
    <name evidence="1" type="ORF">CYMTET_31275</name>
</gene>
<reference evidence="1 2" key="1">
    <citation type="journal article" date="2015" name="Genome Biol. Evol.">
        <title>Comparative Genomics of a Bacterivorous Green Alga Reveals Evolutionary Causalities and Consequences of Phago-Mixotrophic Mode of Nutrition.</title>
        <authorList>
            <person name="Burns J.A."/>
            <person name="Paasch A."/>
            <person name="Narechania A."/>
            <person name="Kim E."/>
        </authorList>
    </citation>
    <scope>NUCLEOTIDE SEQUENCE [LARGE SCALE GENOMIC DNA]</scope>
    <source>
        <strain evidence="1 2">PLY_AMNH</strain>
    </source>
</reference>
<protein>
    <submittedName>
        <fullName evidence="1">Uncharacterized protein</fullName>
    </submittedName>
</protein>
<proteinExistence type="predicted"/>
<evidence type="ECO:0000313" key="2">
    <source>
        <dbReference type="Proteomes" id="UP001190700"/>
    </source>
</evidence>
<keyword evidence="2" id="KW-1185">Reference proteome</keyword>
<dbReference type="Proteomes" id="UP001190700">
    <property type="component" value="Unassembled WGS sequence"/>
</dbReference>
<name>A0AAE0FHV9_9CHLO</name>
<organism evidence="1 2">
    <name type="scientific">Cymbomonas tetramitiformis</name>
    <dbReference type="NCBI Taxonomy" id="36881"/>
    <lineage>
        <taxon>Eukaryota</taxon>
        <taxon>Viridiplantae</taxon>
        <taxon>Chlorophyta</taxon>
        <taxon>Pyramimonadophyceae</taxon>
        <taxon>Pyramimonadales</taxon>
        <taxon>Pyramimonadaceae</taxon>
        <taxon>Cymbomonas</taxon>
    </lineage>
</organism>
<comment type="caution">
    <text evidence="1">The sequence shown here is derived from an EMBL/GenBank/DDBJ whole genome shotgun (WGS) entry which is preliminary data.</text>
</comment>
<dbReference type="AlphaFoldDB" id="A0AAE0FHV9"/>
<evidence type="ECO:0000313" key="1">
    <source>
        <dbReference type="EMBL" id="KAK3259740.1"/>
    </source>
</evidence>
<dbReference type="EMBL" id="LGRX02018492">
    <property type="protein sequence ID" value="KAK3259740.1"/>
    <property type="molecule type" value="Genomic_DNA"/>
</dbReference>